<accession>A0ABP9Y1J0</accession>
<evidence type="ECO:0000313" key="1">
    <source>
        <dbReference type="EMBL" id="GAA5800864.1"/>
    </source>
</evidence>
<keyword evidence="2" id="KW-1185">Reference proteome</keyword>
<sequence length="98" mass="11173">MFQRDLGVFLGSLRETLDRPPISNSYKQSKLNIYNSIKVHGVTISSISKDCKAIMNSVYIRYHGSYRLGEDELCDHIQIDEFKFGNTLIIDQIVSSIS</sequence>
<dbReference type="EMBL" id="BAABUJ010000017">
    <property type="protein sequence ID" value="GAA5800864.1"/>
    <property type="molecule type" value="Genomic_DNA"/>
</dbReference>
<evidence type="ECO:0000313" key="2">
    <source>
        <dbReference type="Proteomes" id="UP001476247"/>
    </source>
</evidence>
<name>A0ABP9Y1J0_9FUNG</name>
<dbReference type="Proteomes" id="UP001476247">
    <property type="component" value="Unassembled WGS sequence"/>
</dbReference>
<reference evidence="1 2" key="1">
    <citation type="submission" date="2024-04" db="EMBL/GenBank/DDBJ databases">
        <title>genome sequences of Mucor flavus KT1a and Helicostylum pulchrum KT1b strains isolation_sourced from the surface of a dry-aged beef.</title>
        <authorList>
            <person name="Toyotome T."/>
            <person name="Hosono M."/>
            <person name="Torimaru M."/>
            <person name="Fukuda K."/>
            <person name="Mikami N."/>
        </authorList>
    </citation>
    <scope>NUCLEOTIDE SEQUENCE [LARGE SCALE GENOMIC DNA]</scope>
    <source>
        <strain evidence="1 2">KT1b</strain>
    </source>
</reference>
<proteinExistence type="predicted"/>
<protein>
    <submittedName>
        <fullName evidence="1">Uncharacterized protein</fullName>
    </submittedName>
</protein>
<organism evidence="1 2">
    <name type="scientific">Helicostylum pulchrum</name>
    <dbReference type="NCBI Taxonomy" id="562976"/>
    <lineage>
        <taxon>Eukaryota</taxon>
        <taxon>Fungi</taxon>
        <taxon>Fungi incertae sedis</taxon>
        <taxon>Mucoromycota</taxon>
        <taxon>Mucoromycotina</taxon>
        <taxon>Mucoromycetes</taxon>
        <taxon>Mucorales</taxon>
        <taxon>Mucorineae</taxon>
        <taxon>Mucoraceae</taxon>
        <taxon>Helicostylum</taxon>
    </lineage>
</organism>
<gene>
    <name evidence="1" type="ORF">HPULCUR_006303</name>
</gene>
<comment type="caution">
    <text evidence="1">The sequence shown here is derived from an EMBL/GenBank/DDBJ whole genome shotgun (WGS) entry which is preliminary data.</text>
</comment>